<dbReference type="EMBL" id="KN817570">
    <property type="protein sequence ID" value="KJA20148.1"/>
    <property type="molecule type" value="Genomic_DNA"/>
</dbReference>
<dbReference type="OrthoDB" id="3001771at2759"/>
<organism evidence="1 2">
    <name type="scientific">Hypholoma sublateritium (strain FD-334 SS-4)</name>
    <dbReference type="NCBI Taxonomy" id="945553"/>
    <lineage>
        <taxon>Eukaryota</taxon>
        <taxon>Fungi</taxon>
        <taxon>Dikarya</taxon>
        <taxon>Basidiomycota</taxon>
        <taxon>Agaricomycotina</taxon>
        <taxon>Agaricomycetes</taxon>
        <taxon>Agaricomycetidae</taxon>
        <taxon>Agaricales</taxon>
        <taxon>Agaricineae</taxon>
        <taxon>Strophariaceae</taxon>
        <taxon>Hypholoma</taxon>
    </lineage>
</organism>
<reference evidence="2" key="1">
    <citation type="submission" date="2014-04" db="EMBL/GenBank/DDBJ databases">
        <title>Evolutionary Origins and Diversification of the Mycorrhizal Mutualists.</title>
        <authorList>
            <consortium name="DOE Joint Genome Institute"/>
            <consortium name="Mycorrhizal Genomics Consortium"/>
            <person name="Kohler A."/>
            <person name="Kuo A."/>
            <person name="Nagy L.G."/>
            <person name="Floudas D."/>
            <person name="Copeland A."/>
            <person name="Barry K.W."/>
            <person name="Cichocki N."/>
            <person name="Veneault-Fourrey C."/>
            <person name="LaButti K."/>
            <person name="Lindquist E.A."/>
            <person name="Lipzen A."/>
            <person name="Lundell T."/>
            <person name="Morin E."/>
            <person name="Murat C."/>
            <person name="Riley R."/>
            <person name="Ohm R."/>
            <person name="Sun H."/>
            <person name="Tunlid A."/>
            <person name="Henrissat B."/>
            <person name="Grigoriev I.V."/>
            <person name="Hibbett D.S."/>
            <person name="Martin F."/>
        </authorList>
    </citation>
    <scope>NUCLEOTIDE SEQUENCE [LARGE SCALE GENOMIC DNA]</scope>
    <source>
        <strain evidence="2">FD-334 SS-4</strain>
    </source>
</reference>
<dbReference type="STRING" id="945553.A0A0D2M9Z0"/>
<dbReference type="AlphaFoldDB" id="A0A0D2M9Z0"/>
<name>A0A0D2M9Z0_HYPSF</name>
<proteinExistence type="predicted"/>
<keyword evidence="2" id="KW-1185">Reference proteome</keyword>
<gene>
    <name evidence="1" type="ORF">HYPSUDRAFT_204030</name>
</gene>
<sequence length="529" mass="59017">MTNKVYRCAASASDDPRPPRVTFEYIHAPLVEAREEIRDSRTSIRNIEDINERITRGKAFPYPYVDVCRHWASVILGVPHFWTNAIVFIGPLEMVYGKHLGGAETIFSASRTLPFDVTIRSTKLDPKLDPAGYFSALGWSDLEREQADIVRILGLLAPHLYRCRSLSLYTILVGAMPLVYRHLDGPAPLLKMLMLQTDNINDRYRKSSFDAELKLPPDFSPVASAFAPPLEQLIVDGIGFRDVHKHHAGICETYGAHLVSLALVNYVADEWDNGYSPLGASAMAHALAPFVHLDALKLSCVRLDYGVDADTLGPTQLGVRTLFLERMDTYSLEQLFDAVTFPELEDLWFKACWPAVQGENEYNPAYLPSDVPLLTLESIADVDLARALCHWDVQAIRACGALAFDDAVLDMLGAPRDAAIAEADITQTTEFVCDTLHVLLIIAAPGISTAGLKRMVASRNRWVDYADPMWRTSAPVGPTIQDITLLQLPSQMVFTAEDEAWFHAHVAQFQFQWIVDENLKNEDSELGFL</sequence>
<dbReference type="Proteomes" id="UP000054270">
    <property type="component" value="Unassembled WGS sequence"/>
</dbReference>
<accession>A0A0D2M9Z0</accession>
<evidence type="ECO:0000313" key="2">
    <source>
        <dbReference type="Proteomes" id="UP000054270"/>
    </source>
</evidence>
<evidence type="ECO:0000313" key="1">
    <source>
        <dbReference type="EMBL" id="KJA20148.1"/>
    </source>
</evidence>
<protein>
    <submittedName>
        <fullName evidence="1">Uncharacterized protein</fullName>
    </submittedName>
</protein>